<evidence type="ECO:0000313" key="3">
    <source>
        <dbReference type="EMBL" id="PLW84205.1"/>
    </source>
</evidence>
<dbReference type="PANTHER" id="PTHR11647:SF1">
    <property type="entry name" value="COLLAPSIN RESPONSE MEDIATOR PROTEIN"/>
    <property type="match status" value="1"/>
</dbReference>
<dbReference type="InterPro" id="IPR050378">
    <property type="entry name" value="Metallo-dep_Hydrolases_sf"/>
</dbReference>
<keyword evidence="4" id="KW-1185">Reference proteome</keyword>
<evidence type="ECO:0000256" key="1">
    <source>
        <dbReference type="ARBA" id="ARBA00001947"/>
    </source>
</evidence>
<comment type="caution">
    <text evidence="3">The sequence shown here is derived from an EMBL/GenBank/DDBJ whole genome shotgun (WGS) entry which is preliminary data.</text>
</comment>
<dbReference type="SUPFAM" id="SSF51338">
    <property type="entry name" value="Composite domain of metallo-dependent hydrolases"/>
    <property type="match status" value="1"/>
</dbReference>
<evidence type="ECO:0000313" key="4">
    <source>
        <dbReference type="Proteomes" id="UP000234845"/>
    </source>
</evidence>
<dbReference type="Gene3D" id="2.30.40.10">
    <property type="entry name" value="Urease, subunit C, domain 1"/>
    <property type="match status" value="1"/>
</dbReference>
<accession>A0A2N5Y739</accession>
<feature type="domain" description="Amidohydrolase-related" evidence="2">
    <location>
        <begin position="495"/>
        <end position="601"/>
    </location>
</feature>
<dbReference type="AlphaFoldDB" id="A0A2N5Y739"/>
<dbReference type="OrthoDB" id="9766983at2"/>
<evidence type="ECO:0000259" key="2">
    <source>
        <dbReference type="Pfam" id="PF01979"/>
    </source>
</evidence>
<sequence>MSTVTWDTLITDALVFDGSGEAPQAVDIAIKDGRVAARGHALPRSEAQRVIDGTGQWLMPGLLDIHTHLDLEVDLDPRLPEVVRHGTTTVVVGNCSLGTCFGQQVEDDQNPIVDCFTRVENIPKKVLSKCVETITWDNTGDYLDHFEQLALGPNIAAFVPHSMLRVEVMGLRDSISRDPTEAELVRMEEILEQAMDQGYLGMSTDGLPFHYLANNPHTDQRIPTQFASFGELKRLLRVVRRHDRVWQTTPILENRLKALGYFMLSSGRLFGTPLKTSALSVMEFVLAPKASNAFLGLASLINSSLLEGRIHFQALGTNFRIWADGIVSPIFEELDSTCKLIAKEYDDVEGRLALLNDPAFIEEFRRDWHHGRKGRNLAHLKSKLGLPDKLVIRDFRMMIFDGAPVAEWDGESMQQVLERLQRFQRGQPNEARSDAEREAFEAFPRPTTDDADFMLHMLRAYDKSFRWWTDVGNKDNRATLGYLLNKNVMPGFNDSGAHITNMAFFDGNLMSLKLAQAQDMATVSRIVQRLTREPAAFFGLDVGSLEIGAQADITMVDPEVLKGWDTNDNREFIHRELFDHKQMVNRSDGVVTHVLIKGEPVWEQGGFTETLGSRPLGRALRAA</sequence>
<dbReference type="PANTHER" id="PTHR11647">
    <property type="entry name" value="HYDRANTOINASE/DIHYDROPYRIMIDINASE FAMILY MEMBER"/>
    <property type="match status" value="1"/>
</dbReference>
<dbReference type="EMBL" id="PKLZ01000001">
    <property type="protein sequence ID" value="PLW84205.1"/>
    <property type="molecule type" value="Genomic_DNA"/>
</dbReference>
<proteinExistence type="predicted"/>
<dbReference type="GO" id="GO:0016812">
    <property type="term" value="F:hydrolase activity, acting on carbon-nitrogen (but not peptide) bonds, in cyclic amides"/>
    <property type="evidence" value="ECO:0007669"/>
    <property type="project" value="TreeGrafter"/>
</dbReference>
<dbReference type="Pfam" id="PF01979">
    <property type="entry name" value="Amidohydro_1"/>
    <property type="match status" value="1"/>
</dbReference>
<dbReference type="InterPro" id="IPR011059">
    <property type="entry name" value="Metal-dep_hydrolase_composite"/>
</dbReference>
<gene>
    <name evidence="3" type="ORF">CWI75_02335</name>
</gene>
<dbReference type="InterPro" id="IPR006680">
    <property type="entry name" value="Amidohydro-rel"/>
</dbReference>
<dbReference type="Proteomes" id="UP000234845">
    <property type="component" value="Unassembled WGS sequence"/>
</dbReference>
<organism evidence="3 4">
    <name type="scientific">Kineobactrum sediminis</name>
    <dbReference type="NCBI Taxonomy" id="1905677"/>
    <lineage>
        <taxon>Bacteria</taxon>
        <taxon>Pseudomonadati</taxon>
        <taxon>Pseudomonadota</taxon>
        <taxon>Gammaproteobacteria</taxon>
        <taxon>Cellvibrionales</taxon>
        <taxon>Halieaceae</taxon>
        <taxon>Kineobactrum</taxon>
    </lineage>
</organism>
<dbReference type="GO" id="GO:0005829">
    <property type="term" value="C:cytosol"/>
    <property type="evidence" value="ECO:0007669"/>
    <property type="project" value="TreeGrafter"/>
</dbReference>
<dbReference type="RefSeq" id="WP_101519841.1">
    <property type="nucleotide sequence ID" value="NZ_PKLZ01000001.1"/>
</dbReference>
<protein>
    <submittedName>
        <fullName evidence="3">Aminoacylase</fullName>
    </submittedName>
</protein>
<dbReference type="Gene3D" id="3.20.20.140">
    <property type="entry name" value="Metal-dependent hydrolases"/>
    <property type="match status" value="1"/>
</dbReference>
<dbReference type="InterPro" id="IPR032466">
    <property type="entry name" value="Metal_Hydrolase"/>
</dbReference>
<reference evidence="4" key="1">
    <citation type="submission" date="2017-11" db="EMBL/GenBank/DDBJ databases">
        <title>The draft genome sequence of Chromatocurvus sp. F02.</title>
        <authorList>
            <person name="Du Z.-J."/>
            <person name="Chang Y.-Q."/>
        </authorList>
    </citation>
    <scope>NUCLEOTIDE SEQUENCE [LARGE SCALE GENOMIC DNA]</scope>
    <source>
        <strain evidence="4">F02</strain>
    </source>
</reference>
<comment type="cofactor">
    <cofactor evidence="1">
        <name>Zn(2+)</name>
        <dbReference type="ChEBI" id="CHEBI:29105"/>
    </cofactor>
</comment>
<name>A0A2N5Y739_9GAMM</name>
<dbReference type="SUPFAM" id="SSF51556">
    <property type="entry name" value="Metallo-dependent hydrolases"/>
    <property type="match status" value="1"/>
</dbReference>